<reference evidence="2" key="1">
    <citation type="journal article" date="2019" name="Int. J. Syst. Evol. Microbiol.">
        <title>The Global Catalogue of Microorganisms (GCM) 10K type strain sequencing project: providing services to taxonomists for standard genome sequencing and annotation.</title>
        <authorList>
            <consortium name="The Broad Institute Genomics Platform"/>
            <consortium name="The Broad Institute Genome Sequencing Center for Infectious Disease"/>
            <person name="Wu L."/>
            <person name="Ma J."/>
        </authorList>
    </citation>
    <scope>NUCLEOTIDE SEQUENCE [LARGE SCALE GENOMIC DNA]</scope>
    <source>
        <strain evidence="2">CCUG 63830</strain>
    </source>
</reference>
<comment type="caution">
    <text evidence="1">The sequence shown here is derived from an EMBL/GenBank/DDBJ whole genome shotgun (WGS) entry which is preliminary data.</text>
</comment>
<keyword evidence="2" id="KW-1185">Reference proteome</keyword>
<name>A0ABW1ZRJ0_9DEIO</name>
<dbReference type="InterPro" id="IPR013078">
    <property type="entry name" value="His_Pase_superF_clade-1"/>
</dbReference>
<dbReference type="Pfam" id="PF00300">
    <property type="entry name" value="His_Phos_1"/>
    <property type="match status" value="1"/>
</dbReference>
<dbReference type="Gene3D" id="3.40.50.1240">
    <property type="entry name" value="Phosphoglycerate mutase-like"/>
    <property type="match status" value="1"/>
</dbReference>
<evidence type="ECO:0000313" key="2">
    <source>
        <dbReference type="Proteomes" id="UP001596317"/>
    </source>
</evidence>
<dbReference type="RefSeq" id="WP_380059248.1">
    <property type="nucleotide sequence ID" value="NZ_JBHSWB010000003.1"/>
</dbReference>
<evidence type="ECO:0000313" key="1">
    <source>
        <dbReference type="EMBL" id="MFC6663555.1"/>
    </source>
</evidence>
<accession>A0ABW1ZRJ0</accession>
<dbReference type="SUPFAM" id="SSF53254">
    <property type="entry name" value="Phosphoglycerate mutase-like"/>
    <property type="match status" value="1"/>
</dbReference>
<organism evidence="1 2">
    <name type="scientific">Deinococcus multiflagellatus</name>
    <dbReference type="NCBI Taxonomy" id="1656887"/>
    <lineage>
        <taxon>Bacteria</taxon>
        <taxon>Thermotogati</taxon>
        <taxon>Deinococcota</taxon>
        <taxon>Deinococci</taxon>
        <taxon>Deinococcales</taxon>
        <taxon>Deinococcaceae</taxon>
        <taxon>Deinococcus</taxon>
    </lineage>
</organism>
<dbReference type="Proteomes" id="UP001596317">
    <property type="component" value="Unassembled WGS sequence"/>
</dbReference>
<proteinExistence type="predicted"/>
<sequence>MTAALHDLCGLPSGSRAAVFTSGGVIALAVAQVLQAAPARALALNWRVRNASVTRLSFGRGRVSLDSFNEVGHLPPGERSWR</sequence>
<dbReference type="EMBL" id="JBHSWB010000003">
    <property type="protein sequence ID" value="MFC6663555.1"/>
    <property type="molecule type" value="Genomic_DNA"/>
</dbReference>
<dbReference type="InterPro" id="IPR029033">
    <property type="entry name" value="His_PPase_superfam"/>
</dbReference>
<gene>
    <name evidence="1" type="ORF">ACFP90_26405</name>
</gene>
<protein>
    <submittedName>
        <fullName evidence="1">Histidine phosphatase family protein</fullName>
    </submittedName>
</protein>